<name>A0AAD7I5X9_9AGAR</name>
<dbReference type="AlphaFoldDB" id="A0AAD7I5X9"/>
<accession>A0AAD7I5X9</accession>
<dbReference type="EMBL" id="JARJLG010000152">
    <property type="protein sequence ID" value="KAJ7735859.1"/>
    <property type="molecule type" value="Genomic_DNA"/>
</dbReference>
<evidence type="ECO:0000313" key="2">
    <source>
        <dbReference type="Proteomes" id="UP001215280"/>
    </source>
</evidence>
<sequence>MPHPIQFSRPFHRANIDLQSLVSSSKKKKPIIETLAEKELIWITEKAQSTAGFNEFELNQNQRLGNSERVRYWQFAAAFSATYYKAQWPHGIKLSGAKTVRKNVIKAALGMETTMLTQALNMAKIVGIYYDRPHQSSEVVERIDSGSDSAGSEALVNFLVQWEKDHPLSTSSL</sequence>
<organism evidence="1 2">
    <name type="scientific">Mycena maculata</name>
    <dbReference type="NCBI Taxonomy" id="230809"/>
    <lineage>
        <taxon>Eukaryota</taxon>
        <taxon>Fungi</taxon>
        <taxon>Dikarya</taxon>
        <taxon>Basidiomycota</taxon>
        <taxon>Agaricomycotina</taxon>
        <taxon>Agaricomycetes</taxon>
        <taxon>Agaricomycetidae</taxon>
        <taxon>Agaricales</taxon>
        <taxon>Marasmiineae</taxon>
        <taxon>Mycenaceae</taxon>
        <taxon>Mycena</taxon>
    </lineage>
</organism>
<gene>
    <name evidence="1" type="ORF">DFH07DRAFT_779879</name>
</gene>
<comment type="caution">
    <text evidence="1">The sequence shown here is derived from an EMBL/GenBank/DDBJ whole genome shotgun (WGS) entry which is preliminary data.</text>
</comment>
<evidence type="ECO:0000313" key="1">
    <source>
        <dbReference type="EMBL" id="KAJ7735859.1"/>
    </source>
</evidence>
<protein>
    <submittedName>
        <fullName evidence="1">Uncharacterized protein</fullName>
    </submittedName>
</protein>
<reference evidence="1" key="1">
    <citation type="submission" date="2023-03" db="EMBL/GenBank/DDBJ databases">
        <title>Massive genome expansion in bonnet fungi (Mycena s.s.) driven by repeated elements and novel gene families across ecological guilds.</title>
        <authorList>
            <consortium name="Lawrence Berkeley National Laboratory"/>
            <person name="Harder C.B."/>
            <person name="Miyauchi S."/>
            <person name="Viragh M."/>
            <person name="Kuo A."/>
            <person name="Thoen E."/>
            <person name="Andreopoulos B."/>
            <person name="Lu D."/>
            <person name="Skrede I."/>
            <person name="Drula E."/>
            <person name="Henrissat B."/>
            <person name="Morin E."/>
            <person name="Kohler A."/>
            <person name="Barry K."/>
            <person name="LaButti K."/>
            <person name="Morin E."/>
            <person name="Salamov A."/>
            <person name="Lipzen A."/>
            <person name="Mereny Z."/>
            <person name="Hegedus B."/>
            <person name="Baldrian P."/>
            <person name="Stursova M."/>
            <person name="Weitz H."/>
            <person name="Taylor A."/>
            <person name="Grigoriev I.V."/>
            <person name="Nagy L.G."/>
            <person name="Martin F."/>
            <person name="Kauserud H."/>
        </authorList>
    </citation>
    <scope>NUCLEOTIDE SEQUENCE</scope>
    <source>
        <strain evidence="1">CBHHK188m</strain>
    </source>
</reference>
<dbReference type="Proteomes" id="UP001215280">
    <property type="component" value="Unassembled WGS sequence"/>
</dbReference>
<keyword evidence="2" id="KW-1185">Reference proteome</keyword>
<proteinExistence type="predicted"/>